<evidence type="ECO:0000256" key="2">
    <source>
        <dbReference type="ARBA" id="ARBA00022801"/>
    </source>
</evidence>
<dbReference type="SUPFAM" id="SSF54637">
    <property type="entry name" value="Thioesterase/thiol ester dehydrase-isomerase"/>
    <property type="match status" value="1"/>
</dbReference>
<comment type="similarity">
    <text evidence="1">Belongs to the 4-hydroxybenzoyl-CoA thioesterase family.</text>
</comment>
<dbReference type="PANTHER" id="PTHR31793:SF27">
    <property type="entry name" value="NOVEL THIOESTERASE SUPERFAMILY DOMAIN AND SAPOSIN A-TYPE DOMAIN CONTAINING PROTEIN (0610012H03RIK)"/>
    <property type="match status" value="1"/>
</dbReference>
<dbReference type="InterPro" id="IPR050563">
    <property type="entry name" value="4-hydroxybenzoyl-CoA_TE"/>
</dbReference>
<sequence length="159" mass="17295">MSEVFGNSVRVRFKDCDAAGIVFFPRYFEMLNDLVEDWFRDALGWSFADMHGAGQAGVPTAALSTRFVAPSRLGELLTRELRVTQVGRSSFSLQVRFVGPAGDLRVEIAQRLVCVDTGHLASRALPPEVRSAMERFLTPDAPTPTPAPVRPSGAQCGIG</sequence>
<dbReference type="Gene3D" id="3.10.129.10">
    <property type="entry name" value="Hotdog Thioesterase"/>
    <property type="match status" value="1"/>
</dbReference>
<dbReference type="AlphaFoldDB" id="H1S2Q3"/>
<dbReference type="EMBL" id="AHJE01000022">
    <property type="protein sequence ID" value="EHP43118.1"/>
    <property type="molecule type" value="Genomic_DNA"/>
</dbReference>
<dbReference type="InterPro" id="IPR029069">
    <property type="entry name" value="HotDog_dom_sf"/>
</dbReference>
<evidence type="ECO:0000256" key="3">
    <source>
        <dbReference type="SAM" id="MobiDB-lite"/>
    </source>
</evidence>
<dbReference type="CDD" id="cd00586">
    <property type="entry name" value="4HBT"/>
    <property type="match status" value="1"/>
</dbReference>
<proteinExistence type="inferred from homology"/>
<organism evidence="4 5">
    <name type="scientific">Cupriavidus basilensis OR16</name>
    <dbReference type="NCBI Taxonomy" id="1127483"/>
    <lineage>
        <taxon>Bacteria</taxon>
        <taxon>Pseudomonadati</taxon>
        <taxon>Pseudomonadota</taxon>
        <taxon>Betaproteobacteria</taxon>
        <taxon>Burkholderiales</taxon>
        <taxon>Burkholderiaceae</taxon>
        <taxon>Cupriavidus</taxon>
    </lineage>
</organism>
<dbReference type="RefSeq" id="WP_006157686.1">
    <property type="nucleotide sequence ID" value="NZ_AHJE01000022.1"/>
</dbReference>
<keyword evidence="2" id="KW-0378">Hydrolase</keyword>
<evidence type="ECO:0000256" key="1">
    <source>
        <dbReference type="ARBA" id="ARBA00005953"/>
    </source>
</evidence>
<dbReference type="OrthoDB" id="21822at2"/>
<evidence type="ECO:0000313" key="4">
    <source>
        <dbReference type="EMBL" id="EHP43118.1"/>
    </source>
</evidence>
<name>H1S2Q3_9BURK</name>
<dbReference type="PANTHER" id="PTHR31793">
    <property type="entry name" value="4-HYDROXYBENZOYL-COA THIOESTERASE FAMILY MEMBER"/>
    <property type="match status" value="1"/>
</dbReference>
<reference evidence="4 5" key="1">
    <citation type="journal article" date="2012" name="J. Bacteriol.">
        <title>De Novo Genome Project of Cupriavidus basilensis OR16.</title>
        <authorList>
            <person name="Cserhati M."/>
            <person name="Kriszt B."/>
            <person name="Szoboszlay S."/>
            <person name="Toth A."/>
            <person name="Szabo I."/>
            <person name="Tancsics A."/>
            <person name="Nagy I."/>
            <person name="Horvath B."/>
            <person name="Nagy I."/>
            <person name="Kukolya J."/>
        </authorList>
    </citation>
    <scope>NUCLEOTIDE SEQUENCE [LARGE SCALE GENOMIC DNA]</scope>
    <source>
        <strain evidence="4 5">OR16</strain>
    </source>
</reference>
<evidence type="ECO:0000313" key="5">
    <source>
        <dbReference type="Proteomes" id="UP000005808"/>
    </source>
</evidence>
<dbReference type="PROSITE" id="PS01328">
    <property type="entry name" value="4HBCOA_THIOESTERASE"/>
    <property type="match status" value="1"/>
</dbReference>
<dbReference type="PATRIC" id="fig|1127483.3.peg.1997"/>
<dbReference type="Pfam" id="PF13279">
    <property type="entry name" value="4HBT_2"/>
    <property type="match status" value="1"/>
</dbReference>
<gene>
    <name evidence="4" type="ORF">OR16_09994</name>
</gene>
<comment type="caution">
    <text evidence="4">The sequence shown here is derived from an EMBL/GenBank/DDBJ whole genome shotgun (WGS) entry which is preliminary data.</text>
</comment>
<dbReference type="InterPro" id="IPR008272">
    <property type="entry name" value="HB-CoA_thioesterase_AS"/>
</dbReference>
<protein>
    <submittedName>
        <fullName evidence="4">4-hydroxybenzoyl-CoA thioesterase</fullName>
    </submittedName>
</protein>
<dbReference type="Proteomes" id="UP000005808">
    <property type="component" value="Unassembled WGS sequence"/>
</dbReference>
<feature type="region of interest" description="Disordered" evidence="3">
    <location>
        <begin position="139"/>
        <end position="159"/>
    </location>
</feature>
<dbReference type="GO" id="GO:0047617">
    <property type="term" value="F:fatty acyl-CoA hydrolase activity"/>
    <property type="evidence" value="ECO:0007669"/>
    <property type="project" value="TreeGrafter"/>
</dbReference>
<accession>H1S2Q3</accession>